<protein>
    <submittedName>
        <fullName evidence="1">DNA nucleotidylexotransferase</fullName>
    </submittedName>
</protein>
<keyword evidence="1" id="KW-0808">Transferase</keyword>
<gene>
    <name evidence="1" type="ORF">DPX16_10200</name>
</gene>
<dbReference type="AlphaFoldDB" id="A0A3N0XZ46"/>
<dbReference type="Proteomes" id="UP000281406">
    <property type="component" value="Unassembled WGS sequence"/>
</dbReference>
<keyword evidence="2" id="KW-1185">Reference proteome</keyword>
<name>A0A3N0XZ46_ANAGA</name>
<accession>A0A3N0XZ46</accession>
<proteinExistence type="predicted"/>
<organism evidence="1 2">
    <name type="scientific">Anabarilius grahami</name>
    <name type="common">Kanglang fish</name>
    <name type="synonym">Barilius grahami</name>
    <dbReference type="NCBI Taxonomy" id="495550"/>
    <lineage>
        <taxon>Eukaryota</taxon>
        <taxon>Metazoa</taxon>
        <taxon>Chordata</taxon>
        <taxon>Craniata</taxon>
        <taxon>Vertebrata</taxon>
        <taxon>Euteleostomi</taxon>
        <taxon>Actinopterygii</taxon>
        <taxon>Neopterygii</taxon>
        <taxon>Teleostei</taxon>
        <taxon>Ostariophysi</taxon>
        <taxon>Cypriniformes</taxon>
        <taxon>Xenocyprididae</taxon>
        <taxon>Xenocypridinae</taxon>
        <taxon>Xenocypridinae incertae sedis</taxon>
        <taxon>Anabarilius</taxon>
    </lineage>
</organism>
<dbReference type="EMBL" id="RJVU01057857">
    <property type="protein sequence ID" value="ROK15896.1"/>
    <property type="molecule type" value="Genomic_DNA"/>
</dbReference>
<evidence type="ECO:0000313" key="1">
    <source>
        <dbReference type="EMBL" id="ROK15896.1"/>
    </source>
</evidence>
<reference evidence="1 2" key="1">
    <citation type="submission" date="2018-10" db="EMBL/GenBank/DDBJ databases">
        <title>Genome assembly for a Yunnan-Guizhou Plateau 3E fish, Anabarilius grahami (Regan), and its evolutionary and genetic applications.</title>
        <authorList>
            <person name="Jiang W."/>
        </authorList>
    </citation>
    <scope>NUCLEOTIDE SEQUENCE [LARGE SCALE GENOMIC DNA]</scope>
    <source>
        <strain evidence="1">AG-KIZ</strain>
        <tissue evidence="1">Muscle</tissue>
    </source>
</reference>
<comment type="caution">
    <text evidence="1">The sequence shown here is derived from an EMBL/GenBank/DDBJ whole genome shotgun (WGS) entry which is preliminary data.</text>
</comment>
<sequence length="66" mass="7296">MEFNGNQGPCLAFRRAASVLKRFLFYEDISKPVSRTEASALKIIVEEAVICVNPHATVNVAGGFRR</sequence>
<evidence type="ECO:0000313" key="2">
    <source>
        <dbReference type="Proteomes" id="UP000281406"/>
    </source>
</evidence>
<dbReference type="GO" id="GO:0016740">
    <property type="term" value="F:transferase activity"/>
    <property type="evidence" value="ECO:0007669"/>
    <property type="project" value="UniProtKB-KW"/>
</dbReference>